<dbReference type="RefSeq" id="WP_008868445.1">
    <property type="nucleotide sequence ID" value="NZ_ACJN02000001.1"/>
</dbReference>
<protein>
    <submittedName>
        <fullName evidence="3">Glycosyl transferase group 1</fullName>
    </submittedName>
</protein>
<dbReference type="Proteomes" id="UP000005496">
    <property type="component" value="Unassembled WGS sequence"/>
</dbReference>
<dbReference type="GO" id="GO:0009103">
    <property type="term" value="P:lipopolysaccharide biosynthetic process"/>
    <property type="evidence" value="ECO:0007669"/>
    <property type="project" value="TreeGrafter"/>
</dbReference>
<gene>
    <name evidence="3" type="ORF">Dthio_PD2728</name>
</gene>
<dbReference type="Pfam" id="PF13692">
    <property type="entry name" value="Glyco_trans_1_4"/>
    <property type="match status" value="1"/>
</dbReference>
<organism evidence="3 4">
    <name type="scientific">Desulfonatronospira thiodismutans ASO3-1</name>
    <dbReference type="NCBI Taxonomy" id="555779"/>
    <lineage>
        <taxon>Bacteria</taxon>
        <taxon>Pseudomonadati</taxon>
        <taxon>Thermodesulfobacteriota</taxon>
        <taxon>Desulfovibrionia</taxon>
        <taxon>Desulfovibrionales</taxon>
        <taxon>Desulfonatronovibrionaceae</taxon>
        <taxon>Desulfonatronospira</taxon>
    </lineage>
</organism>
<dbReference type="Gene3D" id="3.40.50.2000">
    <property type="entry name" value="Glycogen Phosphorylase B"/>
    <property type="match status" value="2"/>
</dbReference>
<dbReference type="SUPFAM" id="SSF53756">
    <property type="entry name" value="UDP-Glycosyltransferase/glycogen phosphorylase"/>
    <property type="match status" value="1"/>
</dbReference>
<keyword evidence="4" id="KW-1185">Reference proteome</keyword>
<dbReference type="Pfam" id="PF13439">
    <property type="entry name" value="Glyco_transf_4"/>
    <property type="match status" value="1"/>
</dbReference>
<evidence type="ECO:0000313" key="4">
    <source>
        <dbReference type="Proteomes" id="UP000005496"/>
    </source>
</evidence>
<comment type="caution">
    <text evidence="3">The sequence shown here is derived from an EMBL/GenBank/DDBJ whole genome shotgun (WGS) entry which is preliminary data.</text>
</comment>
<dbReference type="AlphaFoldDB" id="D6SKV2"/>
<evidence type="ECO:0000313" key="3">
    <source>
        <dbReference type="EMBL" id="EFI35313.1"/>
    </source>
</evidence>
<dbReference type="eggNOG" id="COG0438">
    <property type="taxonomic scope" value="Bacteria"/>
</dbReference>
<sequence length="333" mass="37912">MKPKVLFVASYFESDCISNYTMPFIDRQMESLREAGLDITSFSIESFRSKYNYIKKSRLLRDYLKENRVDIVHAHYSYAGLTCGISKIRPLVVSLMGTDVYGRVGKSLADRTINFINRMIIRLLASRWDAVIVKSEQMKKFISHSNLHVIPNGVDFGKFYPMDRLKAQSLLNLDPHKTLILFGGNPDNPRKNYALAREVFKLVSLEIQDISMIHLKNIPHQEIPVYLSACSCLLMTSIMEGSPNILKEALACNLPVVSVRVGDAEERLAGMDMCRICSYDPMELARNVTEVIGQGLRPDNRSRIQDLEIGRVADRITSVYHQVLEQYRQGNAL</sequence>
<proteinExistence type="predicted"/>
<accession>D6SKV2</accession>
<dbReference type="EMBL" id="ACJN02000001">
    <property type="protein sequence ID" value="EFI35313.1"/>
    <property type="molecule type" value="Genomic_DNA"/>
</dbReference>
<reference evidence="3" key="1">
    <citation type="submission" date="2010-05" db="EMBL/GenBank/DDBJ databases">
        <title>The draft genome of Desulfonatronospira thiodismutans ASO3-1.</title>
        <authorList>
            <consortium name="US DOE Joint Genome Institute (JGI-PGF)"/>
            <person name="Lucas S."/>
            <person name="Copeland A."/>
            <person name="Lapidus A."/>
            <person name="Cheng J.-F."/>
            <person name="Bruce D."/>
            <person name="Goodwin L."/>
            <person name="Pitluck S."/>
            <person name="Chertkov O."/>
            <person name="Brettin T."/>
            <person name="Detter J.C."/>
            <person name="Han C."/>
            <person name="Land M.L."/>
            <person name="Hauser L."/>
            <person name="Kyrpides N."/>
            <person name="Mikhailova N."/>
            <person name="Muyzer G."/>
            <person name="Woyke T."/>
        </authorList>
    </citation>
    <scope>NUCLEOTIDE SEQUENCE [LARGE SCALE GENOMIC DNA]</scope>
    <source>
        <strain evidence="3">ASO3-1</strain>
    </source>
</reference>
<dbReference type="PANTHER" id="PTHR46401">
    <property type="entry name" value="GLYCOSYLTRANSFERASE WBBK-RELATED"/>
    <property type="match status" value="1"/>
</dbReference>
<dbReference type="InterPro" id="IPR028098">
    <property type="entry name" value="Glyco_trans_4-like_N"/>
</dbReference>
<evidence type="ECO:0000256" key="1">
    <source>
        <dbReference type="ARBA" id="ARBA00022679"/>
    </source>
</evidence>
<name>D6SKV2_9BACT</name>
<dbReference type="GO" id="GO:0016757">
    <property type="term" value="F:glycosyltransferase activity"/>
    <property type="evidence" value="ECO:0007669"/>
    <property type="project" value="TreeGrafter"/>
</dbReference>
<feature type="domain" description="Glycosyltransferase subfamily 4-like N-terminal" evidence="2">
    <location>
        <begin position="35"/>
        <end position="155"/>
    </location>
</feature>
<dbReference type="PANTHER" id="PTHR46401:SF2">
    <property type="entry name" value="GLYCOSYLTRANSFERASE WBBK-RELATED"/>
    <property type="match status" value="1"/>
</dbReference>
<evidence type="ECO:0000259" key="2">
    <source>
        <dbReference type="Pfam" id="PF13439"/>
    </source>
</evidence>
<dbReference type="OrthoDB" id="9803091at2"/>
<keyword evidence="1 3" id="KW-0808">Transferase</keyword>